<dbReference type="Proteomes" id="UP001271723">
    <property type="component" value="Unassembled WGS sequence"/>
</dbReference>
<proteinExistence type="predicted"/>
<dbReference type="EMBL" id="JARAVY010000039">
    <property type="protein sequence ID" value="MDX2916091.1"/>
    <property type="molecule type" value="Genomic_DNA"/>
</dbReference>
<sequence>MNTTGAAAGGIGAVALGLVLLFYQIGRWRGGDPTPKMHFFAGVALAALLFLGGGLFGVMGGAAAAFGDGIGTYALEGATGAVAKAGAHGPVTGGEKVAVGGAIAGLCLLALYLGLIKSGRYDLKEPLLRGAAVGVFLGASAGLIGMALGLIRTSGNTIGDILINTI</sequence>
<reference evidence="2 3" key="1">
    <citation type="journal article" date="2023" name="Microb. Genom.">
        <title>Mesoterricola silvestris gen. nov., sp. nov., Mesoterricola sediminis sp. nov., Geothrix oryzae sp. nov., Geothrix edaphica sp. nov., Geothrix rubra sp. nov., and Geothrix limicola sp. nov., six novel members of Acidobacteriota isolated from soils.</title>
        <authorList>
            <person name="Weisberg A.J."/>
            <person name="Pearce E."/>
            <person name="Kramer C.G."/>
            <person name="Chang J.H."/>
            <person name="Clarke C.R."/>
        </authorList>
    </citation>
    <scope>NUCLEOTIDE SEQUENCE [LARGE SCALE GENOMIC DNA]</scope>
    <source>
        <strain evidence="2 3">NRRL_B-2795</strain>
    </source>
</reference>
<evidence type="ECO:0000313" key="3">
    <source>
        <dbReference type="Proteomes" id="UP001271723"/>
    </source>
</evidence>
<feature type="transmembrane region" description="Helical" evidence="1">
    <location>
        <begin position="6"/>
        <end position="25"/>
    </location>
</feature>
<evidence type="ECO:0000256" key="1">
    <source>
        <dbReference type="SAM" id="Phobius"/>
    </source>
</evidence>
<protein>
    <recommendedName>
        <fullName evidence="4">Integral membrane protein</fullName>
    </recommendedName>
</protein>
<evidence type="ECO:0000313" key="2">
    <source>
        <dbReference type="EMBL" id="MDX2916091.1"/>
    </source>
</evidence>
<feature type="transmembrane region" description="Helical" evidence="1">
    <location>
        <begin position="97"/>
        <end position="115"/>
    </location>
</feature>
<keyword evidence="3" id="KW-1185">Reference proteome</keyword>
<comment type="caution">
    <text evidence="2">The sequence shown here is derived from an EMBL/GenBank/DDBJ whole genome shotgun (WGS) entry which is preliminary data.</text>
</comment>
<feature type="transmembrane region" description="Helical" evidence="1">
    <location>
        <begin position="127"/>
        <end position="151"/>
    </location>
</feature>
<evidence type="ECO:0008006" key="4">
    <source>
        <dbReference type="Google" id="ProtNLM"/>
    </source>
</evidence>
<keyword evidence="1" id="KW-1133">Transmembrane helix</keyword>
<dbReference type="RefSeq" id="WP_086756352.1">
    <property type="nucleotide sequence ID" value="NZ_JAGJBZ010000007.1"/>
</dbReference>
<gene>
    <name evidence="2" type="ORF">PV517_46420</name>
</gene>
<name>A0ABU4LJU6_9ACTN</name>
<feature type="transmembrane region" description="Helical" evidence="1">
    <location>
        <begin position="37"/>
        <end position="66"/>
    </location>
</feature>
<keyword evidence="1" id="KW-0812">Transmembrane</keyword>
<organism evidence="2 3">
    <name type="scientific">Streptomyces griseiscabiei</name>
    <dbReference type="NCBI Taxonomy" id="2993540"/>
    <lineage>
        <taxon>Bacteria</taxon>
        <taxon>Bacillati</taxon>
        <taxon>Actinomycetota</taxon>
        <taxon>Actinomycetes</taxon>
        <taxon>Kitasatosporales</taxon>
        <taxon>Streptomycetaceae</taxon>
        <taxon>Streptomyces</taxon>
    </lineage>
</organism>
<keyword evidence="1" id="KW-0472">Membrane</keyword>
<accession>A0ABU4LJU6</accession>